<evidence type="ECO:0000259" key="1">
    <source>
        <dbReference type="Pfam" id="PF05699"/>
    </source>
</evidence>
<dbReference type="InterPro" id="IPR012337">
    <property type="entry name" value="RNaseH-like_sf"/>
</dbReference>
<name>A0ABQ9HBZ4_9NEOP</name>
<protein>
    <recommendedName>
        <fullName evidence="1">HAT C-terminal dimerisation domain-containing protein</fullName>
    </recommendedName>
</protein>
<evidence type="ECO:0000313" key="3">
    <source>
        <dbReference type="Proteomes" id="UP001159363"/>
    </source>
</evidence>
<dbReference type="SUPFAM" id="SSF53098">
    <property type="entry name" value="Ribonuclease H-like"/>
    <property type="match status" value="1"/>
</dbReference>
<dbReference type="Proteomes" id="UP001159363">
    <property type="component" value="Chromosome 5"/>
</dbReference>
<organism evidence="2 3">
    <name type="scientific">Dryococelus australis</name>
    <dbReference type="NCBI Taxonomy" id="614101"/>
    <lineage>
        <taxon>Eukaryota</taxon>
        <taxon>Metazoa</taxon>
        <taxon>Ecdysozoa</taxon>
        <taxon>Arthropoda</taxon>
        <taxon>Hexapoda</taxon>
        <taxon>Insecta</taxon>
        <taxon>Pterygota</taxon>
        <taxon>Neoptera</taxon>
        <taxon>Polyneoptera</taxon>
        <taxon>Phasmatodea</taxon>
        <taxon>Verophasmatodea</taxon>
        <taxon>Anareolatae</taxon>
        <taxon>Phasmatidae</taxon>
        <taxon>Eurycanthinae</taxon>
        <taxon>Dryococelus</taxon>
    </lineage>
</organism>
<proteinExistence type="predicted"/>
<keyword evidence="3" id="KW-1185">Reference proteome</keyword>
<dbReference type="EMBL" id="JARBHB010000006">
    <property type="protein sequence ID" value="KAJ8881769.1"/>
    <property type="molecule type" value="Genomic_DNA"/>
</dbReference>
<accession>A0ABQ9HBZ4</accession>
<feature type="domain" description="HAT C-terminal dimerisation" evidence="1">
    <location>
        <begin position="175"/>
        <end position="233"/>
    </location>
</feature>
<dbReference type="PANTHER" id="PTHR46169:SF29">
    <property type="entry name" value="DNA REPLICATION-RELATED ELEMENT FACTOR, ISOFORM A"/>
    <property type="match status" value="1"/>
</dbReference>
<sequence>MLLCLYEVRKSTAADLANSDNNIDMLTQVELKQVVGIIEILGPLAEATNDISGDAYPSSSLVIPILHCLKTHLVNYITAKKYTITFAHSRDRSQISRFGLYESDDVYFPAMLCDPIFKSALLNTALVSLTLSKEVQSPNRYETEVSAMVMKPSTGFGLWSAFDQFPNEPSSKINEVENYLEEPRIPRDRNPYLWWKEEGKQKYPKLSKVAMKYLGIPATSVASERVFSYSGNVGQNVVNP</sequence>
<dbReference type="Pfam" id="PF05699">
    <property type="entry name" value="Dimer_Tnp_hAT"/>
    <property type="match status" value="1"/>
</dbReference>
<comment type="caution">
    <text evidence="2">The sequence shown here is derived from an EMBL/GenBank/DDBJ whole genome shotgun (WGS) entry which is preliminary data.</text>
</comment>
<reference evidence="2 3" key="1">
    <citation type="submission" date="2023-02" db="EMBL/GenBank/DDBJ databases">
        <title>LHISI_Scaffold_Assembly.</title>
        <authorList>
            <person name="Stuart O.P."/>
            <person name="Cleave R."/>
            <person name="Magrath M.J.L."/>
            <person name="Mikheyev A.S."/>
        </authorList>
    </citation>
    <scope>NUCLEOTIDE SEQUENCE [LARGE SCALE GENOMIC DNA]</scope>
    <source>
        <strain evidence="2">Daus_M_001</strain>
        <tissue evidence="2">Leg muscle</tissue>
    </source>
</reference>
<evidence type="ECO:0000313" key="2">
    <source>
        <dbReference type="EMBL" id="KAJ8881769.1"/>
    </source>
</evidence>
<dbReference type="InterPro" id="IPR052717">
    <property type="entry name" value="Vacuolar_transposase_reg"/>
</dbReference>
<gene>
    <name evidence="2" type="ORF">PR048_018255</name>
</gene>
<dbReference type="InterPro" id="IPR008906">
    <property type="entry name" value="HATC_C_dom"/>
</dbReference>
<dbReference type="PANTHER" id="PTHR46169">
    <property type="entry name" value="DNA REPLICATION-RELATED ELEMENT FACTOR, ISOFORM A"/>
    <property type="match status" value="1"/>
</dbReference>